<keyword evidence="5" id="KW-0560">Oxidoreductase</keyword>
<accession>A0ABQ8E1I1</accession>
<feature type="chain" id="PRO_5045436159" description="Short-chain dehydrogenase TIC 32, chloroplastic" evidence="6">
    <location>
        <begin position="18"/>
        <end position="412"/>
    </location>
</feature>
<feature type="signal peptide" evidence="6">
    <location>
        <begin position="1"/>
        <end position="17"/>
    </location>
</feature>
<proteinExistence type="inferred from homology"/>
<evidence type="ECO:0008006" key="9">
    <source>
        <dbReference type="Google" id="ProtNLM"/>
    </source>
</evidence>
<evidence type="ECO:0000256" key="6">
    <source>
        <dbReference type="SAM" id="SignalP"/>
    </source>
</evidence>
<dbReference type="EMBL" id="JAGKQM010000003">
    <property type="protein sequence ID" value="KAH0935475.1"/>
    <property type="molecule type" value="Genomic_DNA"/>
</dbReference>
<evidence type="ECO:0000256" key="4">
    <source>
        <dbReference type="ARBA" id="ARBA00022640"/>
    </source>
</evidence>
<evidence type="ECO:0000256" key="3">
    <source>
        <dbReference type="ARBA" id="ARBA00022528"/>
    </source>
</evidence>
<keyword evidence="3" id="KW-0150">Chloroplast</keyword>
<dbReference type="Pfam" id="PF00106">
    <property type="entry name" value="adh_short"/>
    <property type="match status" value="1"/>
</dbReference>
<gene>
    <name evidence="7" type="ORF">HID58_012592</name>
</gene>
<dbReference type="InterPro" id="IPR002347">
    <property type="entry name" value="SDR_fam"/>
</dbReference>
<comment type="similarity">
    <text evidence="2">Belongs to the short-chain dehydrogenases/reductases (SDR) family.</text>
</comment>
<dbReference type="InterPro" id="IPR036291">
    <property type="entry name" value="NAD(P)-bd_dom_sf"/>
</dbReference>
<keyword evidence="8" id="KW-1185">Reference proteome</keyword>
<feature type="non-terminal residue" evidence="7">
    <location>
        <position position="1"/>
    </location>
</feature>
<evidence type="ECO:0000313" key="7">
    <source>
        <dbReference type="EMBL" id="KAH0935475.1"/>
    </source>
</evidence>
<evidence type="ECO:0000256" key="2">
    <source>
        <dbReference type="ARBA" id="ARBA00006484"/>
    </source>
</evidence>
<dbReference type="Gene3D" id="3.40.50.720">
    <property type="entry name" value="NAD(P)-binding Rossmann-like Domain"/>
    <property type="match status" value="1"/>
</dbReference>
<keyword evidence="4" id="KW-0934">Plastid</keyword>
<evidence type="ECO:0000256" key="5">
    <source>
        <dbReference type="ARBA" id="ARBA00023002"/>
    </source>
</evidence>
<evidence type="ECO:0000256" key="1">
    <source>
        <dbReference type="ARBA" id="ARBA00004229"/>
    </source>
</evidence>
<evidence type="ECO:0000313" key="8">
    <source>
        <dbReference type="Proteomes" id="UP000824890"/>
    </source>
</evidence>
<dbReference type="PRINTS" id="PR00081">
    <property type="entry name" value="GDHRDH"/>
</dbReference>
<keyword evidence="6" id="KW-0732">Signal</keyword>
<name>A0ABQ8E1I1_BRANA</name>
<dbReference type="SUPFAM" id="SSF51735">
    <property type="entry name" value="NAD(P)-binding Rossmann-fold domains"/>
    <property type="match status" value="1"/>
</dbReference>
<dbReference type="PANTHER" id="PTHR24320">
    <property type="entry name" value="RETINOL DEHYDROGENASE"/>
    <property type="match status" value="1"/>
</dbReference>
<dbReference type="Proteomes" id="UP000824890">
    <property type="component" value="Unassembled WGS sequence"/>
</dbReference>
<comment type="subcellular location">
    <subcellularLocation>
        <location evidence="1">Plastid</location>
        <location evidence="1">Chloroplast</location>
    </subcellularLocation>
</comment>
<protein>
    <recommendedName>
        <fullName evidence="9">Short-chain dehydrogenase TIC 32, chloroplastic</fullName>
    </recommendedName>
</protein>
<dbReference type="PANTHER" id="PTHR24320:SF273">
    <property type="entry name" value="GENOME ASSEMBLY, CHROMOSOME: A03"/>
    <property type="match status" value="1"/>
</dbReference>
<comment type="caution">
    <text evidence="7">The sequence shown here is derived from an EMBL/GenBank/DDBJ whole genome shotgun (WGS) entry which is preliminary data.</text>
</comment>
<reference evidence="7 8" key="1">
    <citation type="submission" date="2021-05" db="EMBL/GenBank/DDBJ databases">
        <title>Genome Assembly of Synthetic Allotetraploid Brassica napus Reveals Homoeologous Exchanges between Subgenomes.</title>
        <authorList>
            <person name="Davis J.T."/>
        </authorList>
    </citation>
    <scope>NUCLEOTIDE SEQUENCE [LARGE SCALE GENOMIC DNA]</scope>
    <source>
        <strain evidence="8">cv. Da-Ae</strain>
        <tissue evidence="7">Seedling</tissue>
    </source>
</reference>
<dbReference type="CDD" id="cd05327">
    <property type="entry name" value="retinol-DH_like_SDR_c_like"/>
    <property type="match status" value="1"/>
</dbReference>
<sequence length="412" mass="45254">LLLHLSLIPLPISISLARRRFSYKNLTREEETEREFCLFYRSTLTTENSKYGLFSSSCVPFKRKKNKTRRPRREQMIETGRYLIGVAGASGFGSKSTADEVTENCDLRSTTAIITGATSGIGAETARVLAKRGARLVFPARNVKAAEEAKGRIVSEFPEAEIVVMELDLSSISSVRSFVAGFESLHLPLNLLINNAGRLAHEHAISEDGIEMTFATNYLGHFLLTNLLLKKMIQTAEETGVQGRIVNVTSGIHGWFSGDLIEYLRQISQPKCKVIGGQFDATRAYALSKLANVLHTKELSSRLQKIGANVTVNCVHPGVVKTRLTRDREGLLTDLVFFLTSKLLKTVPQAAATTCYVATNPRLMNVSGKYFTDCNETTPSGLGSNSSEASKLWAASEILVTQHSKTGFDPLS</sequence>
<organism evidence="7 8">
    <name type="scientific">Brassica napus</name>
    <name type="common">Rape</name>
    <dbReference type="NCBI Taxonomy" id="3708"/>
    <lineage>
        <taxon>Eukaryota</taxon>
        <taxon>Viridiplantae</taxon>
        <taxon>Streptophyta</taxon>
        <taxon>Embryophyta</taxon>
        <taxon>Tracheophyta</taxon>
        <taxon>Spermatophyta</taxon>
        <taxon>Magnoliopsida</taxon>
        <taxon>eudicotyledons</taxon>
        <taxon>Gunneridae</taxon>
        <taxon>Pentapetalae</taxon>
        <taxon>rosids</taxon>
        <taxon>malvids</taxon>
        <taxon>Brassicales</taxon>
        <taxon>Brassicaceae</taxon>
        <taxon>Brassiceae</taxon>
        <taxon>Brassica</taxon>
    </lineage>
</organism>